<feature type="region of interest" description="Disordered" evidence="1">
    <location>
        <begin position="856"/>
        <end position="887"/>
    </location>
</feature>
<feature type="region of interest" description="Disordered" evidence="1">
    <location>
        <begin position="310"/>
        <end position="483"/>
    </location>
</feature>
<feature type="compositionally biased region" description="Low complexity" evidence="1">
    <location>
        <begin position="87"/>
        <end position="132"/>
    </location>
</feature>
<feature type="compositionally biased region" description="Polar residues" evidence="1">
    <location>
        <begin position="43"/>
        <end position="63"/>
    </location>
</feature>
<feature type="compositionally biased region" description="Low complexity" evidence="1">
    <location>
        <begin position="311"/>
        <end position="333"/>
    </location>
</feature>
<feature type="region of interest" description="Disordered" evidence="1">
    <location>
        <begin position="702"/>
        <end position="820"/>
    </location>
</feature>
<feature type="compositionally biased region" description="Polar residues" evidence="1">
    <location>
        <begin position="416"/>
        <end position="435"/>
    </location>
</feature>
<dbReference type="OrthoDB" id="5369729at2759"/>
<feature type="compositionally biased region" description="Basic and acidic residues" evidence="1">
    <location>
        <begin position="192"/>
        <end position="202"/>
    </location>
</feature>
<feature type="compositionally biased region" description="Polar residues" evidence="1">
    <location>
        <begin position="381"/>
        <end position="395"/>
    </location>
</feature>
<keyword evidence="3" id="KW-1185">Reference proteome</keyword>
<feature type="compositionally biased region" description="Low complexity" evidence="1">
    <location>
        <begin position="370"/>
        <end position="380"/>
    </location>
</feature>
<feature type="compositionally biased region" description="Polar residues" evidence="1">
    <location>
        <begin position="799"/>
        <end position="820"/>
    </location>
</feature>
<proteinExistence type="predicted"/>
<feature type="compositionally biased region" description="Polar residues" evidence="1">
    <location>
        <begin position="70"/>
        <end position="79"/>
    </location>
</feature>
<reference evidence="2 3" key="1">
    <citation type="journal article" date="2018" name="Sci. Rep.">
        <title>Comparative genomics provides insights into the lifestyle and reveals functional heterogeneity of dark septate endophytic fungi.</title>
        <authorList>
            <person name="Knapp D.G."/>
            <person name="Nemeth J.B."/>
            <person name="Barry K."/>
            <person name="Hainaut M."/>
            <person name="Henrissat B."/>
            <person name="Johnson J."/>
            <person name="Kuo A."/>
            <person name="Lim J.H.P."/>
            <person name="Lipzen A."/>
            <person name="Nolan M."/>
            <person name="Ohm R.A."/>
            <person name="Tamas L."/>
            <person name="Grigoriev I.V."/>
            <person name="Spatafora J.W."/>
            <person name="Nagy L.G."/>
            <person name="Kovacs G.M."/>
        </authorList>
    </citation>
    <scope>NUCLEOTIDE SEQUENCE [LARGE SCALE GENOMIC DNA]</scope>
    <source>
        <strain evidence="2 3">DSE2036</strain>
    </source>
</reference>
<evidence type="ECO:0000256" key="1">
    <source>
        <dbReference type="SAM" id="MobiDB-lite"/>
    </source>
</evidence>
<feature type="region of interest" description="Disordered" evidence="1">
    <location>
        <begin position="1"/>
        <end position="251"/>
    </location>
</feature>
<sequence>MGSRVCPAHEHNHARPGPVDAMPASHSRKPSAQHQSVRPPALHTSQNHTTLPRSRIVNTSESPSLLRLPSTGSFDFTFTRSRRATNPSTPSLTQASPSTTTTSPSYFSPQTSASGTEPRSPGSRRPPASFSGHGIDTSRGPPITLITRGNSDIARRTSQQPPSEPVFPHHQSAQQGLLSPRSVVRGSSQDNQQRKSDSERPGDPASTNSKPTSLLPQAPARPILSRRNSTASSRHEEHMDRSVDVSSDYTSGLHSRYESRFTANGRRGPQDGYTADGAQEDLFLNIAADSASKETPTDAAARSDRLKSRIARAAQRQSAPSAPFSSSAFQSISTPTNGNSRIPSAVDTKVGTPYRRASLLPSARTSREQTPLTPTTSTETRAQVQDLSPKRSFTTQRKDSDLSPKEFLAQLENGRRQPSYSDSTQTPPNRTNAYRPSNLHYYSASREDPQTPLAAPAAAEPASSRADGTESHGSTGPATSVWDELDELKSRIRRIEMGGKIPATSSAVISQATADRPRTANTSTTTVSSSPNQKRKPNPSPSESTVGIPTPSKIHPLLGEALAKAKQHTPPSVYRVLEATASEALSLAEMTGSTGPQGTFHSASSILNGSSVPDRQVRRKADNICRSLTELCITLCDKKPSLSSPAFRSVTVPSRRSSVQVNDSPTIRPSIEPESNTQAQSSPSTAMSRIEARRVSMMAGGTANIGSTREPSQEPLTPSQLNMPSRVNRAGTSLNRTRQNADEEDDDPTLRAPSRAFTDFRDFRPAEKSRYSRTYTSREPMPDLQPSAIQPSSIQPSATRPSAVQSTTSLRRPTVPGLSTENLLLRDDSRRYGIERQTSPAYEKQIARELTTPRTQFSSNRHSVGGITGLGRSGSLNRRLRGKSAGE</sequence>
<feature type="compositionally biased region" description="Low complexity" evidence="1">
    <location>
        <begin position="648"/>
        <end position="661"/>
    </location>
</feature>
<dbReference type="Proteomes" id="UP000244855">
    <property type="component" value="Unassembled WGS sequence"/>
</dbReference>
<feature type="compositionally biased region" description="Low complexity" evidence="1">
    <location>
        <begin position="454"/>
        <end position="466"/>
    </location>
</feature>
<name>A0A2V1DHE4_9PLEO</name>
<evidence type="ECO:0000313" key="3">
    <source>
        <dbReference type="Proteomes" id="UP000244855"/>
    </source>
</evidence>
<feature type="region of interest" description="Disordered" evidence="1">
    <location>
        <begin position="506"/>
        <end position="552"/>
    </location>
</feature>
<evidence type="ECO:0000313" key="2">
    <source>
        <dbReference type="EMBL" id="PVH97577.1"/>
    </source>
</evidence>
<feature type="compositionally biased region" description="Basic and acidic residues" evidence="1">
    <location>
        <begin position="233"/>
        <end position="243"/>
    </location>
</feature>
<feature type="compositionally biased region" description="Low complexity" evidence="1">
    <location>
        <begin position="785"/>
        <end position="798"/>
    </location>
</feature>
<dbReference type="EMBL" id="KZ805433">
    <property type="protein sequence ID" value="PVH97577.1"/>
    <property type="molecule type" value="Genomic_DNA"/>
</dbReference>
<feature type="region of interest" description="Disordered" evidence="1">
    <location>
        <begin position="590"/>
        <end position="614"/>
    </location>
</feature>
<feature type="compositionally biased region" description="Polar residues" evidence="1">
    <location>
        <begin position="205"/>
        <end position="215"/>
    </location>
</feature>
<gene>
    <name evidence="2" type="ORF">DM02DRAFT_616451</name>
</gene>
<protein>
    <submittedName>
        <fullName evidence="2">Uncharacterized protein</fullName>
    </submittedName>
</protein>
<feature type="compositionally biased region" description="Polar residues" evidence="1">
    <location>
        <begin position="704"/>
        <end position="738"/>
    </location>
</feature>
<feature type="region of interest" description="Disordered" evidence="1">
    <location>
        <begin position="643"/>
        <end position="688"/>
    </location>
</feature>
<feature type="compositionally biased region" description="Polar residues" evidence="1">
    <location>
        <begin position="591"/>
        <end position="613"/>
    </location>
</feature>
<feature type="compositionally biased region" description="Basic and acidic residues" evidence="1">
    <location>
        <begin position="758"/>
        <end position="770"/>
    </location>
</feature>
<organism evidence="2 3">
    <name type="scientific">Periconia macrospinosa</name>
    <dbReference type="NCBI Taxonomy" id="97972"/>
    <lineage>
        <taxon>Eukaryota</taxon>
        <taxon>Fungi</taxon>
        <taxon>Dikarya</taxon>
        <taxon>Ascomycota</taxon>
        <taxon>Pezizomycotina</taxon>
        <taxon>Dothideomycetes</taxon>
        <taxon>Pleosporomycetidae</taxon>
        <taxon>Pleosporales</taxon>
        <taxon>Massarineae</taxon>
        <taxon>Periconiaceae</taxon>
        <taxon>Periconia</taxon>
    </lineage>
</organism>
<feature type="compositionally biased region" description="Polar residues" evidence="1">
    <location>
        <begin position="662"/>
        <end position="687"/>
    </location>
</feature>
<accession>A0A2V1DHE4</accession>
<dbReference type="AlphaFoldDB" id="A0A2V1DHE4"/>
<feature type="compositionally biased region" description="Basic residues" evidence="1">
    <location>
        <begin position="878"/>
        <end position="887"/>
    </location>
</feature>